<dbReference type="Pfam" id="PF02517">
    <property type="entry name" value="Rce1-like"/>
    <property type="match status" value="1"/>
</dbReference>
<protein>
    <recommendedName>
        <fullName evidence="1">CAAX prenyl protease 2/Lysostaphin resistance protein A-like domain-containing protein</fullName>
    </recommendedName>
</protein>
<dbReference type="EMBL" id="NUVX01000058">
    <property type="protein sequence ID" value="PFJ33890.1"/>
    <property type="molecule type" value="Genomic_DNA"/>
</dbReference>
<evidence type="ECO:0000259" key="1">
    <source>
        <dbReference type="Pfam" id="PF02517"/>
    </source>
</evidence>
<evidence type="ECO:0000313" key="3">
    <source>
        <dbReference type="Proteomes" id="UP000224003"/>
    </source>
</evidence>
<reference evidence="2 3" key="1">
    <citation type="submission" date="2017-09" db="EMBL/GenBank/DDBJ databases">
        <title>Large-scale bioinformatics analysis of Bacillus genomes uncovers conserved roles of natural products in bacterial physiology.</title>
        <authorList>
            <consortium name="Agbiome Team Llc"/>
            <person name="Bleich R.M."/>
            <person name="Grubbs K.J."/>
            <person name="Santa Maria K.C."/>
            <person name="Allen S.E."/>
            <person name="Farag S."/>
            <person name="Shank E.A."/>
            <person name="Bowers A."/>
        </authorList>
    </citation>
    <scope>NUCLEOTIDE SEQUENCE [LARGE SCALE GENOMIC DNA]</scope>
    <source>
        <strain evidence="2 3">AFS085496</strain>
    </source>
</reference>
<dbReference type="GO" id="GO:0080120">
    <property type="term" value="P:CAAX-box protein maturation"/>
    <property type="evidence" value="ECO:0007669"/>
    <property type="project" value="UniProtKB-ARBA"/>
</dbReference>
<organism evidence="2 3">
    <name type="scientific">Bacillus thuringiensis</name>
    <dbReference type="NCBI Taxonomy" id="1428"/>
    <lineage>
        <taxon>Bacteria</taxon>
        <taxon>Bacillati</taxon>
        <taxon>Bacillota</taxon>
        <taxon>Bacilli</taxon>
        <taxon>Bacillales</taxon>
        <taxon>Bacillaceae</taxon>
        <taxon>Bacillus</taxon>
        <taxon>Bacillus cereus group</taxon>
    </lineage>
</organism>
<dbReference type="AlphaFoldDB" id="A0A9X6ZQY6"/>
<gene>
    <name evidence="2" type="ORF">COJ15_27510</name>
</gene>
<accession>A0A9X6ZQY6</accession>
<dbReference type="InterPro" id="IPR003675">
    <property type="entry name" value="Rce1/LyrA-like_dom"/>
</dbReference>
<dbReference type="Proteomes" id="UP000224003">
    <property type="component" value="Unassembled WGS sequence"/>
</dbReference>
<proteinExistence type="predicted"/>
<feature type="domain" description="CAAX prenyl protease 2/Lysostaphin resistance protein A-like" evidence="1">
    <location>
        <begin position="4"/>
        <end position="60"/>
    </location>
</feature>
<evidence type="ECO:0000313" key="2">
    <source>
        <dbReference type="EMBL" id="PFJ33890.1"/>
    </source>
</evidence>
<comment type="caution">
    <text evidence="2">The sequence shown here is derived from an EMBL/GenBank/DDBJ whole genome shotgun (WGS) entry which is preliminary data.</text>
</comment>
<sequence>MILITLIGIFLFGMAHYSTYEGNLIQILFVTGLRRLPFNWITFKAKSIWASAIAHILYNLPLLLVTPN</sequence>
<name>A0A9X6ZQY6_BACTU</name>
<dbReference type="GO" id="GO:0004175">
    <property type="term" value="F:endopeptidase activity"/>
    <property type="evidence" value="ECO:0007669"/>
    <property type="project" value="UniProtKB-ARBA"/>
</dbReference>